<name>A0ACC2HK04_DALPE</name>
<proteinExistence type="predicted"/>
<dbReference type="EMBL" id="CM055728">
    <property type="protein sequence ID" value="KAJ8016292.1"/>
    <property type="molecule type" value="Genomic_DNA"/>
</dbReference>
<protein>
    <submittedName>
        <fullName evidence="1">Uncharacterized protein</fullName>
    </submittedName>
</protein>
<sequence length="64" mass="6965">MCLPRSFCLRGLASCVLYLSLCLLMNASFVSSRPPTPASILCEKAPTTHPPCLHTPPPTPRLTR</sequence>
<reference evidence="1" key="1">
    <citation type="submission" date="2021-05" db="EMBL/GenBank/DDBJ databases">
        <authorList>
            <person name="Pan Q."/>
            <person name="Jouanno E."/>
            <person name="Zahm M."/>
            <person name="Klopp C."/>
            <person name="Cabau C."/>
            <person name="Louis A."/>
            <person name="Berthelot C."/>
            <person name="Parey E."/>
            <person name="Roest Crollius H."/>
            <person name="Montfort J."/>
            <person name="Robinson-Rechavi M."/>
            <person name="Bouchez O."/>
            <person name="Lampietro C."/>
            <person name="Lopez Roques C."/>
            <person name="Donnadieu C."/>
            <person name="Postlethwait J."/>
            <person name="Bobe J."/>
            <person name="Dillon D."/>
            <person name="Chandos A."/>
            <person name="von Hippel F."/>
            <person name="Guiguen Y."/>
        </authorList>
    </citation>
    <scope>NUCLEOTIDE SEQUENCE</scope>
    <source>
        <strain evidence="1">YG-Jan2019</strain>
    </source>
</reference>
<accession>A0ACC2HK04</accession>
<comment type="caution">
    <text evidence="1">The sequence shown here is derived from an EMBL/GenBank/DDBJ whole genome shotgun (WGS) entry which is preliminary data.</text>
</comment>
<evidence type="ECO:0000313" key="2">
    <source>
        <dbReference type="Proteomes" id="UP001157502"/>
    </source>
</evidence>
<gene>
    <name evidence="1" type="ORF">DPEC_G00005680</name>
</gene>
<organism evidence="1 2">
    <name type="scientific">Dallia pectoralis</name>
    <name type="common">Alaska blackfish</name>
    <dbReference type="NCBI Taxonomy" id="75939"/>
    <lineage>
        <taxon>Eukaryota</taxon>
        <taxon>Metazoa</taxon>
        <taxon>Chordata</taxon>
        <taxon>Craniata</taxon>
        <taxon>Vertebrata</taxon>
        <taxon>Euteleostomi</taxon>
        <taxon>Actinopterygii</taxon>
        <taxon>Neopterygii</taxon>
        <taxon>Teleostei</taxon>
        <taxon>Protacanthopterygii</taxon>
        <taxon>Esociformes</taxon>
        <taxon>Umbridae</taxon>
        <taxon>Dallia</taxon>
    </lineage>
</organism>
<dbReference type="Proteomes" id="UP001157502">
    <property type="component" value="Chromosome 1"/>
</dbReference>
<keyword evidence="2" id="KW-1185">Reference proteome</keyword>
<evidence type="ECO:0000313" key="1">
    <source>
        <dbReference type="EMBL" id="KAJ8016292.1"/>
    </source>
</evidence>